<evidence type="ECO:0000256" key="3">
    <source>
        <dbReference type="ARBA" id="ARBA00022741"/>
    </source>
</evidence>
<gene>
    <name evidence="8" type="ORF">Ssi02_66720</name>
</gene>
<dbReference type="Gene3D" id="3.30.420.40">
    <property type="match status" value="2"/>
</dbReference>
<dbReference type="Proteomes" id="UP000606172">
    <property type="component" value="Unassembled WGS sequence"/>
</dbReference>
<reference evidence="8" key="1">
    <citation type="submission" date="2021-01" db="EMBL/GenBank/DDBJ databases">
        <title>Whole genome shotgun sequence of Sinosporangium siamense NBRC 109515.</title>
        <authorList>
            <person name="Komaki H."/>
            <person name="Tamura T."/>
        </authorList>
    </citation>
    <scope>NUCLEOTIDE SEQUENCE</scope>
    <source>
        <strain evidence="8">NBRC 109515</strain>
    </source>
</reference>
<dbReference type="GO" id="GO:0005829">
    <property type="term" value="C:cytosol"/>
    <property type="evidence" value="ECO:0007669"/>
    <property type="project" value="TreeGrafter"/>
</dbReference>
<proteinExistence type="inferred from homology"/>
<feature type="domain" description="Carbohydrate kinase FGGY N-terminal" evidence="6">
    <location>
        <begin position="3"/>
        <end position="229"/>
    </location>
</feature>
<dbReference type="GO" id="GO:0004370">
    <property type="term" value="F:glycerol kinase activity"/>
    <property type="evidence" value="ECO:0007669"/>
    <property type="project" value="TreeGrafter"/>
</dbReference>
<sequence>MNILAIDQGTSSTKALVVDAGGTVLAEADHPVTVTTPAPGAVEVDPMSLLTSVVEGGRRAVAAAGVRIDGVALANQGETVLAWDRTDGKPLSPGIVWQDRRARTVCDSLADHAGRLTALTGLPLDPYFSAPKMRWLRDRLGTGAGVVTTTDTWLLHHLTGEFVTDATTASRSMLLDLDTAEWSGEAFGLFGLDEPRPRIARNDEIVGETGVYGTAVPVAGIVVDQQAALWAQRCREPGDAKCTYGTGAFLLANAGGAPVRSAHGLTSSLAWDLAGERRWCLDGQAYTAGQALTWLSTVGLIDNPADLDVLGGTVGDTAGVAFVPSLAGLGAPHWRPDATGAFVGLNLAASRAHLARAVCVGIAAQVVDLADTVAADLGLPLPRLRADGGLTRSRVLMQIQADLLQTPVEVAHAPHATALGAADLALRALTGASLPPPPPARVVTPERTAQWAQEQMAHWRSALDLTRRWSES</sequence>
<dbReference type="AlphaFoldDB" id="A0A919RMC6"/>
<dbReference type="InterPro" id="IPR000577">
    <property type="entry name" value="Carb_kinase_FGGY"/>
</dbReference>
<keyword evidence="4 8" id="KW-0418">Kinase</keyword>
<dbReference type="Pfam" id="PF02782">
    <property type="entry name" value="FGGY_C"/>
    <property type="match status" value="1"/>
</dbReference>
<comment type="similarity">
    <text evidence="1">Belongs to the FGGY kinase family.</text>
</comment>
<dbReference type="PANTHER" id="PTHR10196">
    <property type="entry name" value="SUGAR KINASE"/>
    <property type="match status" value="1"/>
</dbReference>
<evidence type="ECO:0000256" key="4">
    <source>
        <dbReference type="ARBA" id="ARBA00022777"/>
    </source>
</evidence>
<keyword evidence="2" id="KW-0808">Transferase</keyword>
<dbReference type="GO" id="GO:0019563">
    <property type="term" value="P:glycerol catabolic process"/>
    <property type="evidence" value="ECO:0007669"/>
    <property type="project" value="TreeGrafter"/>
</dbReference>
<evidence type="ECO:0000259" key="7">
    <source>
        <dbReference type="Pfam" id="PF02782"/>
    </source>
</evidence>
<dbReference type="Pfam" id="PF00370">
    <property type="entry name" value="FGGY_N"/>
    <property type="match status" value="1"/>
</dbReference>
<feature type="domain" description="Carbohydrate kinase FGGY C-terminal" evidence="7">
    <location>
        <begin position="240"/>
        <end position="428"/>
    </location>
</feature>
<accession>A0A919RMC6</accession>
<keyword evidence="9" id="KW-1185">Reference proteome</keyword>
<evidence type="ECO:0000256" key="5">
    <source>
        <dbReference type="ARBA" id="ARBA00022840"/>
    </source>
</evidence>
<evidence type="ECO:0000256" key="2">
    <source>
        <dbReference type="ARBA" id="ARBA00022679"/>
    </source>
</evidence>
<evidence type="ECO:0000313" key="9">
    <source>
        <dbReference type="Proteomes" id="UP000606172"/>
    </source>
</evidence>
<dbReference type="GO" id="GO:0005524">
    <property type="term" value="F:ATP binding"/>
    <property type="evidence" value="ECO:0007669"/>
    <property type="project" value="UniProtKB-KW"/>
</dbReference>
<evidence type="ECO:0000256" key="1">
    <source>
        <dbReference type="ARBA" id="ARBA00009156"/>
    </source>
</evidence>
<dbReference type="InterPro" id="IPR018485">
    <property type="entry name" value="FGGY_C"/>
</dbReference>
<evidence type="ECO:0000313" key="8">
    <source>
        <dbReference type="EMBL" id="GII96441.1"/>
    </source>
</evidence>
<keyword evidence="5" id="KW-0067">ATP-binding</keyword>
<dbReference type="InterPro" id="IPR018484">
    <property type="entry name" value="FGGY_N"/>
</dbReference>
<dbReference type="EMBL" id="BOOW01000044">
    <property type="protein sequence ID" value="GII96441.1"/>
    <property type="molecule type" value="Genomic_DNA"/>
</dbReference>
<dbReference type="SUPFAM" id="SSF53067">
    <property type="entry name" value="Actin-like ATPase domain"/>
    <property type="match status" value="2"/>
</dbReference>
<protein>
    <submittedName>
        <fullName evidence="8">Carbohydrate kinase</fullName>
    </submittedName>
</protein>
<evidence type="ECO:0000259" key="6">
    <source>
        <dbReference type="Pfam" id="PF00370"/>
    </source>
</evidence>
<keyword evidence="3" id="KW-0547">Nucleotide-binding</keyword>
<dbReference type="PANTHER" id="PTHR10196:SF69">
    <property type="entry name" value="GLYCEROL KINASE"/>
    <property type="match status" value="1"/>
</dbReference>
<dbReference type="InterPro" id="IPR043129">
    <property type="entry name" value="ATPase_NBD"/>
</dbReference>
<dbReference type="PIRSF" id="PIRSF000538">
    <property type="entry name" value="GlpK"/>
    <property type="match status" value="1"/>
</dbReference>
<comment type="caution">
    <text evidence="8">The sequence shown here is derived from an EMBL/GenBank/DDBJ whole genome shotgun (WGS) entry which is preliminary data.</text>
</comment>
<name>A0A919RMC6_9ACTN</name>
<organism evidence="8 9">
    <name type="scientific">Sinosporangium siamense</name>
    <dbReference type="NCBI Taxonomy" id="1367973"/>
    <lineage>
        <taxon>Bacteria</taxon>
        <taxon>Bacillati</taxon>
        <taxon>Actinomycetota</taxon>
        <taxon>Actinomycetes</taxon>
        <taxon>Streptosporangiales</taxon>
        <taxon>Streptosporangiaceae</taxon>
        <taxon>Sinosporangium</taxon>
    </lineage>
</organism>
<dbReference type="RefSeq" id="WP_204031436.1">
    <property type="nucleotide sequence ID" value="NZ_BOOW01000044.1"/>
</dbReference>